<dbReference type="GeneID" id="25268775"/>
<dbReference type="VEuPathDB" id="ToxoDB:EAH_00007050"/>
<reference evidence="3" key="2">
    <citation type="submission" date="2013-10" db="EMBL/GenBank/DDBJ databases">
        <authorList>
            <person name="Aslett M."/>
        </authorList>
    </citation>
    <scope>NUCLEOTIDE SEQUENCE [LARGE SCALE GENOMIC DNA]</scope>
    <source>
        <strain evidence="3">Houghton</strain>
    </source>
</reference>
<dbReference type="EMBL" id="HG670855">
    <property type="protein sequence ID" value="CDI78346.1"/>
    <property type="molecule type" value="Genomic_DNA"/>
</dbReference>
<feature type="compositionally biased region" description="Basic and acidic residues" evidence="1">
    <location>
        <begin position="107"/>
        <end position="120"/>
    </location>
</feature>
<gene>
    <name evidence="3" type="ORF">EAH_00007050</name>
</gene>
<keyword evidence="4" id="KW-1185">Reference proteome</keyword>
<evidence type="ECO:0000313" key="3">
    <source>
        <dbReference type="EMBL" id="CDI78346.1"/>
    </source>
</evidence>
<sequence>MGSSVQPSRFLDGENSNLVNERSKQMAAILGLFAMLVSALSLYMFGELWNVAQDQRFSSWRVGFILQKLFPFKRTFDVNLTHILLFTIAVLMLSLRPEAPPALEETAPSRRREKATRVETEEVPSAAPAAAATHKSSRR</sequence>
<accession>U6GDK1</accession>
<protein>
    <submittedName>
        <fullName evidence="3">Uncharacterized protein</fullName>
    </submittedName>
</protein>
<feature type="transmembrane region" description="Helical" evidence="2">
    <location>
        <begin position="26"/>
        <end position="46"/>
    </location>
</feature>
<evidence type="ECO:0000256" key="1">
    <source>
        <dbReference type="SAM" id="MobiDB-lite"/>
    </source>
</evidence>
<dbReference type="OMA" id="YMFSEFY"/>
<feature type="region of interest" description="Disordered" evidence="1">
    <location>
        <begin position="100"/>
        <end position="139"/>
    </location>
</feature>
<dbReference type="RefSeq" id="XP_013251408.1">
    <property type="nucleotide sequence ID" value="XM_013395954.1"/>
</dbReference>
<keyword evidence="2" id="KW-0812">Transmembrane</keyword>
<evidence type="ECO:0000256" key="2">
    <source>
        <dbReference type="SAM" id="Phobius"/>
    </source>
</evidence>
<keyword evidence="2" id="KW-1133">Transmembrane helix</keyword>
<organism evidence="3 4">
    <name type="scientific">Eimeria acervulina</name>
    <name type="common">Coccidian parasite</name>
    <dbReference type="NCBI Taxonomy" id="5801"/>
    <lineage>
        <taxon>Eukaryota</taxon>
        <taxon>Sar</taxon>
        <taxon>Alveolata</taxon>
        <taxon>Apicomplexa</taxon>
        <taxon>Conoidasida</taxon>
        <taxon>Coccidia</taxon>
        <taxon>Eucoccidiorida</taxon>
        <taxon>Eimeriorina</taxon>
        <taxon>Eimeriidae</taxon>
        <taxon>Eimeria</taxon>
    </lineage>
</organism>
<dbReference type="AlphaFoldDB" id="U6GDK1"/>
<name>U6GDK1_EIMAC</name>
<reference evidence="3" key="1">
    <citation type="submission" date="2013-10" db="EMBL/GenBank/DDBJ databases">
        <title>Genomic analysis of the causative agents of coccidiosis in chickens.</title>
        <authorList>
            <person name="Reid A.J."/>
            <person name="Blake D."/>
            <person name="Billington K."/>
            <person name="Browne H."/>
            <person name="Dunn M."/>
            <person name="Hung S."/>
            <person name="Kawahara F."/>
            <person name="Miranda-Saavedra D."/>
            <person name="Mourier T."/>
            <person name="Nagra H."/>
            <person name="Otto T.D."/>
            <person name="Rawlings N."/>
            <person name="Sanchez A."/>
            <person name="Sanders M."/>
            <person name="Subramaniam C."/>
            <person name="Tay Y."/>
            <person name="Dear P."/>
            <person name="Doerig C."/>
            <person name="Gruber A."/>
            <person name="Parkinson J."/>
            <person name="Shirley M."/>
            <person name="Wan K.L."/>
            <person name="Berriman M."/>
            <person name="Tomley F."/>
            <person name="Pain A."/>
        </authorList>
    </citation>
    <scope>NUCLEOTIDE SEQUENCE [LARGE SCALE GENOMIC DNA]</scope>
    <source>
        <strain evidence="3">Houghton</strain>
    </source>
</reference>
<keyword evidence="2" id="KW-0472">Membrane</keyword>
<dbReference type="Proteomes" id="UP000018050">
    <property type="component" value="Unassembled WGS sequence"/>
</dbReference>
<dbReference type="OrthoDB" id="439796at2759"/>
<evidence type="ECO:0000313" key="4">
    <source>
        <dbReference type="Proteomes" id="UP000018050"/>
    </source>
</evidence>
<proteinExistence type="predicted"/>